<gene>
    <name evidence="2" type="ORF">BO97DRAFT_422775</name>
</gene>
<dbReference type="OrthoDB" id="3546385at2759"/>
<organism evidence="2 3">
    <name type="scientific">Aspergillus homomorphus (strain CBS 101889)</name>
    <dbReference type="NCBI Taxonomy" id="1450537"/>
    <lineage>
        <taxon>Eukaryota</taxon>
        <taxon>Fungi</taxon>
        <taxon>Dikarya</taxon>
        <taxon>Ascomycota</taxon>
        <taxon>Pezizomycotina</taxon>
        <taxon>Eurotiomycetes</taxon>
        <taxon>Eurotiomycetidae</taxon>
        <taxon>Eurotiales</taxon>
        <taxon>Aspergillaceae</taxon>
        <taxon>Aspergillus</taxon>
        <taxon>Aspergillus subgen. Circumdati</taxon>
    </lineage>
</organism>
<evidence type="ECO:0000313" key="3">
    <source>
        <dbReference type="Proteomes" id="UP000248961"/>
    </source>
</evidence>
<feature type="domain" description="2EXR" evidence="1">
    <location>
        <begin position="19"/>
        <end position="127"/>
    </location>
</feature>
<protein>
    <recommendedName>
        <fullName evidence="1">2EXR domain-containing protein</fullName>
    </recommendedName>
</protein>
<name>A0A395I330_ASPHC</name>
<dbReference type="RefSeq" id="XP_025553511.1">
    <property type="nucleotide sequence ID" value="XM_025696822.1"/>
</dbReference>
<dbReference type="EMBL" id="KZ824275">
    <property type="protein sequence ID" value="RAL14357.1"/>
    <property type="molecule type" value="Genomic_DNA"/>
</dbReference>
<dbReference type="GeneID" id="37201111"/>
<dbReference type="AlphaFoldDB" id="A0A395I330"/>
<dbReference type="InterPro" id="IPR045518">
    <property type="entry name" value="2EXR"/>
</dbReference>
<evidence type="ECO:0000259" key="1">
    <source>
        <dbReference type="Pfam" id="PF20150"/>
    </source>
</evidence>
<dbReference type="Pfam" id="PF20150">
    <property type="entry name" value="2EXR"/>
    <property type="match status" value="1"/>
</dbReference>
<dbReference type="VEuPathDB" id="FungiDB:BO97DRAFT_422775"/>
<sequence>MKIINPARDAQRGPKPNTFPRFVEFPAELRYQIWEMSLPDIPCPREGDSTLFPAETRHWKRESSTDRPCPAKALLVEIPVALLLVNKEARKIALPWIRRQKHRWEFDSHVLASPLNSRDLYWAIWFDYARKIFTFSRKLEMIKGWQDAVYLSPDDYVLLRTQMRAGSLPRLDWNFCTVAVSLELLETHVDALAVLANGLERICSVLVVVSGLPRNTLQIRTTKDCCTVEFEPLDRSKWLECTWNSSVIKSSVIKPRRRFRRKRRSQLRQCCDWKGGQTMFAQEVYDLIQEAAQHLPARSYRYQTIGIIPVEVTNSGFG</sequence>
<dbReference type="Proteomes" id="UP000248961">
    <property type="component" value="Unassembled WGS sequence"/>
</dbReference>
<accession>A0A395I330</accession>
<evidence type="ECO:0000313" key="2">
    <source>
        <dbReference type="EMBL" id="RAL14357.1"/>
    </source>
</evidence>
<keyword evidence="3" id="KW-1185">Reference proteome</keyword>
<proteinExistence type="predicted"/>
<reference evidence="2 3" key="1">
    <citation type="submission" date="2018-02" db="EMBL/GenBank/DDBJ databases">
        <title>The genomes of Aspergillus section Nigri reveals drivers in fungal speciation.</title>
        <authorList>
            <consortium name="DOE Joint Genome Institute"/>
            <person name="Vesth T.C."/>
            <person name="Nybo J."/>
            <person name="Theobald S."/>
            <person name="Brandl J."/>
            <person name="Frisvad J.C."/>
            <person name="Nielsen K.F."/>
            <person name="Lyhne E.K."/>
            <person name="Kogle M.E."/>
            <person name="Kuo A."/>
            <person name="Riley R."/>
            <person name="Clum A."/>
            <person name="Nolan M."/>
            <person name="Lipzen A."/>
            <person name="Salamov A."/>
            <person name="Henrissat B."/>
            <person name="Wiebenga A."/>
            <person name="De vries R.P."/>
            <person name="Grigoriev I.V."/>
            <person name="Mortensen U.H."/>
            <person name="Andersen M.R."/>
            <person name="Baker S.E."/>
        </authorList>
    </citation>
    <scope>NUCLEOTIDE SEQUENCE [LARGE SCALE GENOMIC DNA]</scope>
    <source>
        <strain evidence="2 3">CBS 101889</strain>
    </source>
</reference>